<dbReference type="InterPro" id="IPR001754">
    <property type="entry name" value="OMPdeCOase_dom"/>
</dbReference>
<keyword evidence="4 7" id="KW-0665">Pyrimidine biosynthesis</keyword>
<dbReference type="AlphaFoldDB" id="A0A2H0Y177"/>
<organism evidence="9 10">
    <name type="scientific">Candidatus Saganbacteria bacterium CG08_land_8_20_14_0_20_45_16</name>
    <dbReference type="NCBI Taxonomy" id="2014293"/>
    <lineage>
        <taxon>Bacteria</taxon>
        <taxon>Bacillati</taxon>
        <taxon>Saganbacteria</taxon>
    </lineage>
</organism>
<evidence type="ECO:0000256" key="2">
    <source>
        <dbReference type="ARBA" id="ARBA00008847"/>
    </source>
</evidence>
<keyword evidence="5 7" id="KW-0456">Lyase</keyword>
<evidence type="ECO:0000256" key="7">
    <source>
        <dbReference type="HAMAP-Rule" id="MF_01215"/>
    </source>
</evidence>
<evidence type="ECO:0000256" key="5">
    <source>
        <dbReference type="ARBA" id="ARBA00023239"/>
    </source>
</evidence>
<protein>
    <recommendedName>
        <fullName evidence="7">Orotidine 5'-phosphate decarboxylase</fullName>
        <ecNumber evidence="7">4.1.1.23</ecNumber>
    </recommendedName>
    <alternativeName>
        <fullName evidence="7">OMP decarboxylase</fullName>
        <shortName evidence="7">OMPDCase</shortName>
        <shortName evidence="7">OMPdecase</shortName>
    </alternativeName>
</protein>
<dbReference type="GO" id="GO:0004590">
    <property type="term" value="F:orotidine-5'-phosphate decarboxylase activity"/>
    <property type="evidence" value="ECO:0007669"/>
    <property type="project" value="UniProtKB-UniRule"/>
</dbReference>
<reference evidence="9 10" key="1">
    <citation type="submission" date="2017-09" db="EMBL/GenBank/DDBJ databases">
        <title>Depth-based differentiation of microbial function through sediment-hosted aquifers and enrichment of novel symbionts in the deep terrestrial subsurface.</title>
        <authorList>
            <person name="Probst A.J."/>
            <person name="Ladd B."/>
            <person name="Jarett J.K."/>
            <person name="Geller-Mcgrath D.E."/>
            <person name="Sieber C.M."/>
            <person name="Emerson J.B."/>
            <person name="Anantharaman K."/>
            <person name="Thomas B.C."/>
            <person name="Malmstrom R."/>
            <person name="Stieglmeier M."/>
            <person name="Klingl A."/>
            <person name="Woyke T."/>
            <person name="Ryan C.M."/>
            <person name="Banfield J.F."/>
        </authorList>
    </citation>
    <scope>NUCLEOTIDE SEQUENCE [LARGE SCALE GENOMIC DNA]</scope>
    <source>
        <strain evidence="9">CG08_land_8_20_14_0_20_45_16</strain>
    </source>
</reference>
<keyword evidence="3 7" id="KW-0210">Decarboxylase</keyword>
<dbReference type="EC" id="4.1.1.23" evidence="7"/>
<dbReference type="CDD" id="cd04725">
    <property type="entry name" value="OMP_decarboxylase_like"/>
    <property type="match status" value="1"/>
</dbReference>
<dbReference type="PANTHER" id="PTHR43375">
    <property type="entry name" value="OROTIDINE 5'-PHOSPHATE DECARBOXYLASE"/>
    <property type="match status" value="1"/>
</dbReference>
<evidence type="ECO:0000256" key="3">
    <source>
        <dbReference type="ARBA" id="ARBA00022793"/>
    </source>
</evidence>
<dbReference type="Pfam" id="PF00215">
    <property type="entry name" value="OMPdecase"/>
    <property type="match status" value="1"/>
</dbReference>
<dbReference type="Proteomes" id="UP000231343">
    <property type="component" value="Unassembled WGS sequence"/>
</dbReference>
<comment type="caution">
    <text evidence="9">The sequence shown here is derived from an EMBL/GenBank/DDBJ whole genome shotgun (WGS) entry which is preliminary data.</text>
</comment>
<feature type="domain" description="Orotidine 5'-phosphate decarboxylase" evidence="8">
    <location>
        <begin position="17"/>
        <end position="254"/>
    </location>
</feature>
<evidence type="ECO:0000259" key="8">
    <source>
        <dbReference type="SMART" id="SM00934"/>
    </source>
</evidence>
<name>A0A2H0Y177_UNCSA</name>
<dbReference type="SUPFAM" id="SSF51366">
    <property type="entry name" value="Ribulose-phoshate binding barrel"/>
    <property type="match status" value="1"/>
</dbReference>
<dbReference type="Gene3D" id="3.20.20.70">
    <property type="entry name" value="Aldolase class I"/>
    <property type="match status" value="1"/>
</dbReference>
<evidence type="ECO:0000256" key="6">
    <source>
        <dbReference type="ARBA" id="ARBA00049157"/>
    </source>
</evidence>
<dbReference type="NCBIfam" id="TIGR02127">
    <property type="entry name" value="pyrF_sub2"/>
    <property type="match status" value="1"/>
</dbReference>
<gene>
    <name evidence="7 9" type="primary">pyrF</name>
    <name evidence="9" type="ORF">COT42_01555</name>
</gene>
<dbReference type="GO" id="GO:0044205">
    <property type="term" value="P:'de novo' UMP biosynthetic process"/>
    <property type="evidence" value="ECO:0007669"/>
    <property type="project" value="UniProtKB-UniRule"/>
</dbReference>
<comment type="catalytic activity">
    <reaction evidence="6 7">
        <text>orotidine 5'-phosphate + H(+) = UMP + CO2</text>
        <dbReference type="Rhea" id="RHEA:11596"/>
        <dbReference type="ChEBI" id="CHEBI:15378"/>
        <dbReference type="ChEBI" id="CHEBI:16526"/>
        <dbReference type="ChEBI" id="CHEBI:57538"/>
        <dbReference type="ChEBI" id="CHEBI:57865"/>
        <dbReference type="EC" id="4.1.1.23"/>
    </reaction>
</comment>
<evidence type="ECO:0000256" key="1">
    <source>
        <dbReference type="ARBA" id="ARBA00004861"/>
    </source>
</evidence>
<evidence type="ECO:0000313" key="9">
    <source>
        <dbReference type="EMBL" id="PIS31278.1"/>
    </source>
</evidence>
<evidence type="ECO:0000313" key="10">
    <source>
        <dbReference type="Proteomes" id="UP000231343"/>
    </source>
</evidence>
<dbReference type="UniPathway" id="UPA00070">
    <property type="reaction ID" value="UER00120"/>
</dbReference>
<comment type="similarity">
    <text evidence="2 7">Belongs to the OMP decarboxylase family. Type 2 subfamily.</text>
</comment>
<dbReference type="HAMAP" id="MF_01215">
    <property type="entry name" value="OMPdecase_type2"/>
    <property type="match status" value="1"/>
</dbReference>
<sequence>MKFIDKLDAATKNNNSLLCVGLDINLNSLPQPLLNQDDPIFLFASQIIKATQDLVCAYKPNMAFFEKYGIYGLESLIKIIELIKAETNVPVILDAKRGDIGHSSAAYAESVFKVFKADAVTVNPYLGFDSVEPFLEYRDKGIFILCLTSNPGARDFQLKGQKDPLYQAVAQKAKQWNRFGNCGLVAGATNPNELAKIRELVGNMLILIPGIGAQGGELKATVAAGLGPENARVIINSSRNILYASKNDDFAQAARSAAKKLRDEINAYRSR</sequence>
<dbReference type="SMART" id="SM00934">
    <property type="entry name" value="OMPdecase"/>
    <property type="match status" value="1"/>
</dbReference>
<dbReference type="EMBL" id="PEYM01000028">
    <property type="protein sequence ID" value="PIS31278.1"/>
    <property type="molecule type" value="Genomic_DNA"/>
</dbReference>
<dbReference type="InterPro" id="IPR011060">
    <property type="entry name" value="RibuloseP-bd_barrel"/>
</dbReference>
<proteinExistence type="inferred from homology"/>
<evidence type="ECO:0000256" key="4">
    <source>
        <dbReference type="ARBA" id="ARBA00022975"/>
    </source>
</evidence>
<dbReference type="InterPro" id="IPR013785">
    <property type="entry name" value="Aldolase_TIM"/>
</dbReference>
<dbReference type="InterPro" id="IPR011995">
    <property type="entry name" value="OMPdecase_type-2"/>
</dbReference>
<dbReference type="PANTHER" id="PTHR43375:SF1">
    <property type="entry name" value="OROTIDINE 5'-PHOSPHATE DECARBOXYLASE"/>
    <property type="match status" value="1"/>
</dbReference>
<feature type="active site" description="Proton donor" evidence="7">
    <location>
        <position position="96"/>
    </location>
</feature>
<comment type="pathway">
    <text evidence="1 7">Pyrimidine metabolism; UMP biosynthesis via de novo pathway; UMP from orotate: step 2/2.</text>
</comment>
<dbReference type="GO" id="GO:0006207">
    <property type="term" value="P:'de novo' pyrimidine nucleobase biosynthetic process"/>
    <property type="evidence" value="ECO:0007669"/>
    <property type="project" value="InterPro"/>
</dbReference>
<accession>A0A2H0Y177</accession>